<evidence type="ECO:0000313" key="2">
    <source>
        <dbReference type="Proteomes" id="UP000434276"/>
    </source>
</evidence>
<reference evidence="1 2" key="1">
    <citation type="submission" date="2019-12" db="EMBL/GenBank/DDBJ databases">
        <authorList>
            <person name="Jiao W.-B."/>
            <person name="Schneeberger K."/>
        </authorList>
    </citation>
    <scope>NUCLEOTIDE SEQUENCE [LARGE SCALE GENOMIC DNA]</scope>
    <source>
        <strain evidence="2">cv. C24</strain>
    </source>
</reference>
<proteinExistence type="predicted"/>
<accession>A0A5S9XPE6</accession>
<gene>
    <name evidence="1" type="ORF">C24_LOCUS16964</name>
</gene>
<dbReference type="ExpressionAtlas" id="A0A5S9XPE6">
    <property type="expression patterns" value="baseline and differential"/>
</dbReference>
<dbReference type="Proteomes" id="UP000434276">
    <property type="component" value="Unassembled WGS sequence"/>
</dbReference>
<evidence type="ECO:0000313" key="1">
    <source>
        <dbReference type="EMBL" id="CAA0393359.1"/>
    </source>
</evidence>
<protein>
    <submittedName>
        <fullName evidence="1">Uncharacterized protein</fullName>
    </submittedName>
</protein>
<dbReference type="AlphaFoldDB" id="A0A5S9XPE6"/>
<dbReference type="EMBL" id="CACSHJ010000095">
    <property type="protein sequence ID" value="CAA0393359.1"/>
    <property type="molecule type" value="Genomic_DNA"/>
</dbReference>
<name>A0A5S9XPE6_ARATH</name>
<sequence length="166" mass="18994">MALILKGAHPQNEDLRVTYSNVLKHLIKINLHRLILVQTPEYSTMNILVFVIGDEGVCKSSLVTKFANDNDPRATYDRNPRGHKIEIDIDGRRWMFKISLVLKILLKINTHRLSLVQTPEGVGKSSLVTIFAEDNGPMAAYDMNSRKRERGMVFSWGYRGNNTRLR</sequence>
<organism evidence="1 2">
    <name type="scientific">Arabidopsis thaliana</name>
    <name type="common">Mouse-ear cress</name>
    <dbReference type="NCBI Taxonomy" id="3702"/>
    <lineage>
        <taxon>Eukaryota</taxon>
        <taxon>Viridiplantae</taxon>
        <taxon>Streptophyta</taxon>
        <taxon>Embryophyta</taxon>
        <taxon>Tracheophyta</taxon>
        <taxon>Spermatophyta</taxon>
        <taxon>Magnoliopsida</taxon>
        <taxon>eudicotyledons</taxon>
        <taxon>Gunneridae</taxon>
        <taxon>Pentapetalae</taxon>
        <taxon>rosids</taxon>
        <taxon>malvids</taxon>
        <taxon>Brassicales</taxon>
        <taxon>Brassicaceae</taxon>
        <taxon>Camelineae</taxon>
        <taxon>Arabidopsis</taxon>
    </lineage>
</organism>